<name>V8GAE2_9BURK</name>
<comment type="caution">
    <text evidence="2">The sequence shown here is derived from an EMBL/GenBank/DDBJ whole genome shotgun (WGS) entry which is preliminary data.</text>
</comment>
<protein>
    <submittedName>
        <fullName evidence="2">Uncharacterized protein</fullName>
    </submittedName>
</protein>
<keyword evidence="3" id="KW-1185">Reference proteome</keyword>
<keyword evidence="1" id="KW-0472">Membrane</keyword>
<keyword evidence="1" id="KW-0812">Transmembrane</keyword>
<evidence type="ECO:0000313" key="3">
    <source>
        <dbReference type="Proteomes" id="UP000018766"/>
    </source>
</evidence>
<evidence type="ECO:0000256" key="1">
    <source>
        <dbReference type="SAM" id="Phobius"/>
    </source>
</evidence>
<dbReference type="AlphaFoldDB" id="V8GAE2"/>
<dbReference type="EMBL" id="AYSV01000042">
    <property type="protein sequence ID" value="ETD72662.1"/>
    <property type="molecule type" value="Genomic_DNA"/>
</dbReference>
<evidence type="ECO:0000313" key="2">
    <source>
        <dbReference type="EMBL" id="ETD72662.1"/>
    </source>
</evidence>
<proteinExistence type="predicted"/>
<dbReference type="Proteomes" id="UP000018766">
    <property type="component" value="Unassembled WGS sequence"/>
</dbReference>
<sequence length="54" mass="6293">MKSDYKKLTDKAMWIFDKFYELVCRDVDCTYCTFYRGVLVGVILGSIFGLVVQN</sequence>
<accession>V8GAE2</accession>
<reference evidence="2 3" key="1">
    <citation type="submission" date="2013-11" db="EMBL/GenBank/DDBJ databases">
        <title>Genomic analysis of Pelistega sp. HM-7.</title>
        <authorList>
            <person name="Kumbhare S.V."/>
            <person name="Shetty S.A."/>
            <person name="Sharma O."/>
            <person name="Dhotre D.P."/>
        </authorList>
    </citation>
    <scope>NUCLEOTIDE SEQUENCE [LARGE SCALE GENOMIC DNA]</scope>
    <source>
        <strain evidence="2 3">HM-7</strain>
    </source>
</reference>
<feature type="transmembrane region" description="Helical" evidence="1">
    <location>
        <begin position="34"/>
        <end position="52"/>
    </location>
</feature>
<organism evidence="2 3">
    <name type="scientific">Pelistega indica</name>
    <dbReference type="NCBI Taxonomy" id="1414851"/>
    <lineage>
        <taxon>Bacteria</taxon>
        <taxon>Pseudomonadati</taxon>
        <taxon>Pseudomonadota</taxon>
        <taxon>Betaproteobacteria</taxon>
        <taxon>Burkholderiales</taxon>
        <taxon>Alcaligenaceae</taxon>
        <taxon>Pelistega</taxon>
    </lineage>
</organism>
<gene>
    <name evidence="2" type="ORF">V757_02930</name>
</gene>
<keyword evidence="1" id="KW-1133">Transmembrane helix</keyword>